<proteinExistence type="predicted"/>
<organism evidence="2 3">
    <name type="scientific">Caenorhabditis nigoni</name>
    <dbReference type="NCBI Taxonomy" id="1611254"/>
    <lineage>
        <taxon>Eukaryota</taxon>
        <taxon>Metazoa</taxon>
        <taxon>Ecdysozoa</taxon>
        <taxon>Nematoda</taxon>
        <taxon>Chromadorea</taxon>
        <taxon>Rhabditida</taxon>
        <taxon>Rhabditina</taxon>
        <taxon>Rhabditomorpha</taxon>
        <taxon>Rhabditoidea</taxon>
        <taxon>Rhabditidae</taxon>
        <taxon>Peloderinae</taxon>
        <taxon>Caenorhabditis</taxon>
    </lineage>
</organism>
<evidence type="ECO:0000313" key="2">
    <source>
        <dbReference type="EMBL" id="PIC18055.1"/>
    </source>
</evidence>
<dbReference type="STRING" id="1611254.A0A2G5SSD7"/>
<dbReference type="AlphaFoldDB" id="A0A2G5SSD7"/>
<sequence length="213" mass="24785">MQVDRGNGKEQWKFTRSFCIGHLMSILKTSKITYLDLFDLHQIPYLDTVKQIFPKFCTLRIGEDCSDELTKMAILKLGPIAKEVEVDENPVINDISPFLTLNLDFLYFKGGESKLKLECSDLLTLNVRSIRSVNTNITVREVNRFLKIWLKSNHSFYCPEYIELNSSNEFKIDHVCKGIKYETVRQDHSYRLKRRDGKELLIITVAGIIIQFL</sequence>
<accession>A0A2G5SSD7</accession>
<dbReference type="EMBL" id="PDUG01000006">
    <property type="protein sequence ID" value="PIC18055.1"/>
    <property type="molecule type" value="Genomic_DNA"/>
</dbReference>
<comment type="caution">
    <text evidence="2">The sequence shown here is derived from an EMBL/GenBank/DDBJ whole genome shotgun (WGS) entry which is preliminary data.</text>
</comment>
<dbReference type="PANTHER" id="PTHR22899">
    <property type="entry name" value="CYCLIN-RELATED F-BOX FAMILY"/>
    <property type="match status" value="1"/>
</dbReference>
<dbReference type="InterPro" id="IPR012885">
    <property type="entry name" value="F-box_Sdz-33"/>
</dbReference>
<evidence type="ECO:0000313" key="3">
    <source>
        <dbReference type="Proteomes" id="UP000230233"/>
    </source>
</evidence>
<dbReference type="InterPro" id="IPR053222">
    <property type="entry name" value="Zygotic_Embryogenesis-Asso"/>
</dbReference>
<dbReference type="OrthoDB" id="5887333at2759"/>
<dbReference type="PANTHER" id="PTHR22899:SF0">
    <property type="entry name" value="F-BOX ASSOCIATED DOMAIN-CONTAINING PROTEIN-RELATED"/>
    <property type="match status" value="1"/>
</dbReference>
<evidence type="ECO:0000259" key="1">
    <source>
        <dbReference type="Pfam" id="PF07735"/>
    </source>
</evidence>
<dbReference type="Pfam" id="PF07735">
    <property type="entry name" value="FBA_2"/>
    <property type="match status" value="1"/>
</dbReference>
<keyword evidence="3" id="KW-1185">Reference proteome</keyword>
<dbReference type="Proteomes" id="UP000230233">
    <property type="component" value="Chromosome X"/>
</dbReference>
<gene>
    <name evidence="2" type="primary">Cnig_chr_X.g24084</name>
    <name evidence="2" type="ORF">B9Z55_024084</name>
</gene>
<feature type="domain" description="Sdz-33 F-box" evidence="1">
    <location>
        <begin position="97"/>
        <end position="153"/>
    </location>
</feature>
<name>A0A2G5SSD7_9PELO</name>
<protein>
    <recommendedName>
        <fullName evidence="1">Sdz-33 F-box domain-containing protein</fullName>
    </recommendedName>
</protein>
<reference evidence="3" key="1">
    <citation type="submission" date="2017-10" db="EMBL/GenBank/DDBJ databases">
        <title>Rapid genome shrinkage in a self-fertile nematode reveals novel sperm competition proteins.</title>
        <authorList>
            <person name="Yin D."/>
            <person name="Schwarz E.M."/>
            <person name="Thomas C.G."/>
            <person name="Felde R.L."/>
            <person name="Korf I.F."/>
            <person name="Cutter A.D."/>
            <person name="Schartner C.M."/>
            <person name="Ralston E.J."/>
            <person name="Meyer B.J."/>
            <person name="Haag E.S."/>
        </authorList>
    </citation>
    <scope>NUCLEOTIDE SEQUENCE [LARGE SCALE GENOMIC DNA]</scope>
    <source>
        <strain evidence="3">JU1422</strain>
    </source>
</reference>